<dbReference type="GO" id="GO:0000107">
    <property type="term" value="F:imidazoleglycerol-phosphate synthase activity"/>
    <property type="evidence" value="ECO:0007669"/>
    <property type="project" value="InterPro"/>
</dbReference>
<dbReference type="Gene3D" id="3.20.20.70">
    <property type="entry name" value="Aldolase class I"/>
    <property type="match status" value="1"/>
</dbReference>
<dbReference type="RefSeq" id="WP_188177946.1">
    <property type="nucleotide sequence ID" value="NZ_JACVVD010000016.1"/>
</dbReference>
<dbReference type="Proteomes" id="UP000650466">
    <property type="component" value="Unassembled WGS sequence"/>
</dbReference>
<comment type="function">
    <text evidence="9">IGPS catalyzes the conversion of PRFAR and glutamine to IGP, AICAR and glutamate. The HisF subunit catalyzes the cyclization activity that produces IGP and AICAR from PRFAR using the ammonia provided by the HisH subunit.</text>
</comment>
<evidence type="ECO:0000313" key="15">
    <source>
        <dbReference type="EMBL" id="MBD0384167.1"/>
    </source>
</evidence>
<gene>
    <name evidence="15" type="primary">hisF</name>
    <name evidence="15" type="ORF">ICC18_29390</name>
</gene>
<dbReference type="CDD" id="cd04731">
    <property type="entry name" value="HisF"/>
    <property type="match status" value="1"/>
</dbReference>
<comment type="subunit">
    <text evidence="3">Heterodimer of HisH and HisF.</text>
</comment>
<dbReference type="EMBL" id="JACVVD010000016">
    <property type="protein sequence ID" value="MBD0384167.1"/>
    <property type="molecule type" value="Genomic_DNA"/>
</dbReference>
<dbReference type="PANTHER" id="PTHR21235:SF2">
    <property type="entry name" value="IMIDAZOLE GLYCEROL PHOSPHATE SYNTHASE HISHF"/>
    <property type="match status" value="1"/>
</dbReference>
<reference evidence="15" key="1">
    <citation type="submission" date="2020-09" db="EMBL/GenBank/DDBJ databases">
        <title>Draft Genome Sequence of Paenibacillus sp. WST5.</title>
        <authorList>
            <person name="Bao Z."/>
        </authorList>
    </citation>
    <scope>NUCLEOTIDE SEQUENCE</scope>
    <source>
        <strain evidence="15">WST5</strain>
    </source>
</reference>
<evidence type="ECO:0000256" key="7">
    <source>
        <dbReference type="ARBA" id="ARBA00023102"/>
    </source>
</evidence>
<accession>A0A926KTZ7</accession>
<dbReference type="EC" id="4.3.2.10" evidence="4"/>
<evidence type="ECO:0000256" key="11">
    <source>
        <dbReference type="ARBA" id="ARBA00031409"/>
    </source>
</evidence>
<evidence type="ECO:0000256" key="2">
    <source>
        <dbReference type="ARBA" id="ARBA00009667"/>
    </source>
</evidence>
<proteinExistence type="inferred from homology"/>
<dbReference type="PANTHER" id="PTHR21235">
    <property type="entry name" value="IMIDAZOLE GLYCEROL PHOSPHATE SYNTHASE SUBUNIT HISF/H IGP SYNTHASE SUBUNIT HISF/H"/>
    <property type="match status" value="1"/>
</dbReference>
<dbReference type="SUPFAM" id="SSF51366">
    <property type="entry name" value="Ribulose-phoshate binding barrel"/>
    <property type="match status" value="1"/>
</dbReference>
<dbReference type="InterPro" id="IPR004651">
    <property type="entry name" value="HisF"/>
</dbReference>
<dbReference type="InterPro" id="IPR050064">
    <property type="entry name" value="IGPS_HisA/HisF"/>
</dbReference>
<keyword evidence="16" id="KW-1185">Reference proteome</keyword>
<dbReference type="InterPro" id="IPR006062">
    <property type="entry name" value="His_biosynth"/>
</dbReference>
<evidence type="ECO:0000256" key="9">
    <source>
        <dbReference type="ARBA" id="ARBA00025475"/>
    </source>
</evidence>
<sequence>MLRTRIIPCLLLRDSSLVKPTKFDKFTYIGDPLNTCRIFNELEVDEMMILDITASREGREPNYKILGSLVSECFMPLSYGGGITSLEQTEKLFFTGFEKIVLNSILFSKPQLILDIANTFGSQSIVASIDVRKGLLSGYTVYSHSGTQKQKVKLLEWAKYVEELGAGEIILTNIDREGTWSGFDTSLVKMVSDAVGIPVIAHGGAGRIEHIAEVVTNGSASAVSIGSMVVFQNKGMGVLVNFPDKKQLDSALNRK</sequence>
<comment type="caution">
    <text evidence="15">The sequence shown here is derived from an EMBL/GenBank/DDBJ whole genome shotgun (WGS) entry which is preliminary data.</text>
</comment>
<dbReference type="GO" id="GO:0000105">
    <property type="term" value="P:L-histidine biosynthetic process"/>
    <property type="evidence" value="ECO:0007669"/>
    <property type="project" value="UniProtKB-KW"/>
</dbReference>
<evidence type="ECO:0000313" key="16">
    <source>
        <dbReference type="Proteomes" id="UP000650466"/>
    </source>
</evidence>
<keyword evidence="8 15" id="KW-0456">Lyase</keyword>
<keyword evidence="6 14" id="KW-0028">Amino-acid biosynthesis</keyword>
<evidence type="ECO:0000256" key="5">
    <source>
        <dbReference type="ARBA" id="ARBA00016318"/>
    </source>
</evidence>
<dbReference type="GO" id="GO:0016829">
    <property type="term" value="F:lyase activity"/>
    <property type="evidence" value="ECO:0007669"/>
    <property type="project" value="UniProtKB-KW"/>
</dbReference>
<organism evidence="15 16">
    <name type="scientific">Paenibacillus sedimenti</name>
    <dbReference type="NCBI Taxonomy" id="2770274"/>
    <lineage>
        <taxon>Bacteria</taxon>
        <taxon>Bacillati</taxon>
        <taxon>Bacillota</taxon>
        <taxon>Bacilli</taxon>
        <taxon>Bacillales</taxon>
        <taxon>Paenibacillaceae</taxon>
        <taxon>Paenibacillus</taxon>
    </lineage>
</organism>
<dbReference type="AlphaFoldDB" id="A0A926KTZ7"/>
<comment type="similarity">
    <text evidence="2 14">Belongs to the HisA/HisF family.</text>
</comment>
<evidence type="ECO:0000256" key="12">
    <source>
        <dbReference type="ARBA" id="ARBA00032401"/>
    </source>
</evidence>
<protein>
    <recommendedName>
        <fullName evidence="5">Imidazole glycerol phosphate synthase subunit HisF</fullName>
        <ecNumber evidence="4">4.3.2.10</ecNumber>
    </recommendedName>
    <alternativeName>
        <fullName evidence="10">IGP synthase cyclase subunit</fullName>
    </alternativeName>
    <alternativeName>
        <fullName evidence="11">IGP synthase subunit HisF</fullName>
    </alternativeName>
    <alternativeName>
        <fullName evidence="12">ImGP synthase subunit HisF</fullName>
    </alternativeName>
</protein>
<dbReference type="NCBIfam" id="NF038364">
    <property type="entry name" value="AglZ_HisF2_fam"/>
    <property type="match status" value="1"/>
</dbReference>
<evidence type="ECO:0000256" key="1">
    <source>
        <dbReference type="ARBA" id="ARBA00005091"/>
    </source>
</evidence>
<evidence type="ECO:0000256" key="3">
    <source>
        <dbReference type="ARBA" id="ARBA00011152"/>
    </source>
</evidence>
<comment type="catalytic activity">
    <reaction evidence="13">
        <text>5-[(5-phospho-1-deoxy-D-ribulos-1-ylimino)methylamino]-1-(5-phospho-beta-D-ribosyl)imidazole-4-carboxamide + L-glutamine = D-erythro-1-(imidazol-4-yl)glycerol 3-phosphate + 5-amino-1-(5-phospho-beta-D-ribosyl)imidazole-4-carboxamide + L-glutamate + H(+)</text>
        <dbReference type="Rhea" id="RHEA:24793"/>
        <dbReference type="ChEBI" id="CHEBI:15378"/>
        <dbReference type="ChEBI" id="CHEBI:29985"/>
        <dbReference type="ChEBI" id="CHEBI:58278"/>
        <dbReference type="ChEBI" id="CHEBI:58359"/>
        <dbReference type="ChEBI" id="CHEBI:58475"/>
        <dbReference type="ChEBI" id="CHEBI:58525"/>
        <dbReference type="EC" id="4.3.2.10"/>
    </reaction>
</comment>
<name>A0A926KTZ7_9BACL</name>
<dbReference type="InterPro" id="IPR013785">
    <property type="entry name" value="Aldolase_TIM"/>
</dbReference>
<comment type="pathway">
    <text evidence="1">Amino-acid biosynthesis; L-histidine biosynthesis; L-histidine from 5-phospho-alpha-D-ribose 1-diphosphate: step 5/9.</text>
</comment>
<evidence type="ECO:0000256" key="4">
    <source>
        <dbReference type="ARBA" id="ARBA00012809"/>
    </source>
</evidence>
<keyword evidence="7 14" id="KW-0368">Histidine biosynthesis</keyword>
<evidence type="ECO:0000256" key="14">
    <source>
        <dbReference type="RuleBase" id="RU003657"/>
    </source>
</evidence>
<evidence type="ECO:0000256" key="10">
    <source>
        <dbReference type="ARBA" id="ARBA00030264"/>
    </source>
</evidence>
<evidence type="ECO:0000256" key="8">
    <source>
        <dbReference type="ARBA" id="ARBA00023239"/>
    </source>
</evidence>
<evidence type="ECO:0000256" key="6">
    <source>
        <dbReference type="ARBA" id="ARBA00022605"/>
    </source>
</evidence>
<dbReference type="InterPro" id="IPR011060">
    <property type="entry name" value="RibuloseP-bd_barrel"/>
</dbReference>
<dbReference type="Pfam" id="PF00977">
    <property type="entry name" value="His_biosynth"/>
    <property type="match status" value="1"/>
</dbReference>
<evidence type="ECO:0000256" key="13">
    <source>
        <dbReference type="ARBA" id="ARBA00047838"/>
    </source>
</evidence>